<feature type="domain" description="DUF4371" evidence="2">
    <location>
        <begin position="273"/>
        <end position="465"/>
    </location>
</feature>
<dbReference type="Pfam" id="PF05699">
    <property type="entry name" value="Dimer_Tnp_hAT"/>
    <property type="match status" value="1"/>
</dbReference>
<evidence type="ECO:0000259" key="2">
    <source>
        <dbReference type="Pfam" id="PF14291"/>
    </source>
</evidence>
<dbReference type="InterPro" id="IPR025398">
    <property type="entry name" value="DUF4371"/>
</dbReference>
<sequence>AVRRTICITKYPWTDTYIDDYKKFGSLDKCSCFPFENYMKFLKKMVRKHEKPLEQVINRYQEFITFSESKSNDNINGKIVYKKLYSNGSLLEHFTAPQFQTFIKNDMKINIKSESDCYIGFEDNKELSIFKVINIYYDTNSSIAIVDELSENFTAIDIESTHFSKYLMGLRYCAWPKNINQASKLIERKSIPNECEFDYFKSSKILTNKIYCTTCKLFGFAKMKIIKLVSDGSNDWKNLKRTIESHECSSNHLQAEISRGLYTKNIRLDTNLLHTVNKEVASNREILRVVIEALIFIAQQNIAIRGHNEKITSLNTGNFLELLKLLSNYHPVLNTYLHKIKNISTANRLTFMSNKSQNKILKILGDLVRSTILKNIKQAGIFAVIIDTTTDVSNLEQFSFILRFINEKGVTEERLVALETVDDSTGQGLFKCFKKITEEYAINWREHLCAQSYDGAACMQGVYSGLRSLIQIENPKAIYIWCFAHQLNLVVIDTCDCCEDTRNFFGEVQSLVTYLRARKRTSTFVKIQKELYPKERVLRLRNFSDTRWTSHGRVIDVIYTKFKALLQTLYELKNSTDRTTASMAKSLLNTIETFEFVLSMILLKKIFNITTPLSNYLQSKSLDFIQALKLVDLCKDKLNSLRSEKEYISIFQEAKSYANIYNLPNNDFKPVRARKRKKMADENVQDEVSDSPFERYRINTFFKVIDQIIRSIESRFSDAREILKDLALLSPERLMQVSKEKDYLPEDSFKYIANWVKGIDAKKLKNEYFQFSQSIRELIAGLKTSPILHGQISVSKTCHDEFLDTNTSSEDENHETNTKVDKKEIQNLTIETILHVLSSYDLITAFPNLYQAYKALGTVPASSASAERSFSKVKLIKTRLRSTMDQERLESLMLLSCERDISIDINEAINIFGQTSDLLKNALMLHKKKQLSNNSSKLSYVNKTPESPKMSEVFASTPTELTGTFVSNNFQKEVLHTLTFIKHELRHVVNNQIELSQRLEVLETRSDSNVHIDLLNLNVFEDKISGDNVFRSNLINELSYNGGKHVKAMVKRMMYKLFNDCSVPRMYNRTDVV</sequence>
<dbReference type="EMBL" id="VUJU01008492">
    <property type="protein sequence ID" value="KAF0729978.1"/>
    <property type="molecule type" value="Genomic_DNA"/>
</dbReference>
<keyword evidence="4" id="KW-1185">Reference proteome</keyword>
<dbReference type="AlphaFoldDB" id="A0A6G0WRA0"/>
<reference evidence="3 4" key="1">
    <citation type="submission" date="2019-08" db="EMBL/GenBank/DDBJ databases">
        <title>Whole genome of Aphis craccivora.</title>
        <authorList>
            <person name="Voronova N.V."/>
            <person name="Shulinski R.S."/>
            <person name="Bandarenka Y.V."/>
            <person name="Zhorov D.G."/>
            <person name="Warner D."/>
        </authorList>
    </citation>
    <scope>NUCLEOTIDE SEQUENCE [LARGE SCALE GENOMIC DNA]</scope>
    <source>
        <strain evidence="3">180601</strain>
        <tissue evidence="3">Whole Body</tissue>
    </source>
</reference>
<dbReference type="Proteomes" id="UP000478052">
    <property type="component" value="Unassembled WGS sequence"/>
</dbReference>
<feature type="non-terminal residue" evidence="3">
    <location>
        <position position="1"/>
    </location>
</feature>
<dbReference type="GO" id="GO:0046983">
    <property type="term" value="F:protein dimerization activity"/>
    <property type="evidence" value="ECO:0007669"/>
    <property type="project" value="InterPro"/>
</dbReference>
<feature type="non-terminal residue" evidence="3">
    <location>
        <position position="1073"/>
    </location>
</feature>
<dbReference type="PANTHER" id="PTHR45749:SF21">
    <property type="entry name" value="DUF4371 DOMAIN-CONTAINING PROTEIN"/>
    <property type="match status" value="1"/>
</dbReference>
<comment type="caution">
    <text evidence="3">The sequence shown here is derived from an EMBL/GenBank/DDBJ whole genome shotgun (WGS) entry which is preliminary data.</text>
</comment>
<dbReference type="PANTHER" id="PTHR45749">
    <property type="match status" value="1"/>
</dbReference>
<dbReference type="OrthoDB" id="6617949at2759"/>
<name>A0A6G0WRA0_APHCR</name>
<organism evidence="3 4">
    <name type="scientific">Aphis craccivora</name>
    <name type="common">Cowpea aphid</name>
    <dbReference type="NCBI Taxonomy" id="307492"/>
    <lineage>
        <taxon>Eukaryota</taxon>
        <taxon>Metazoa</taxon>
        <taxon>Ecdysozoa</taxon>
        <taxon>Arthropoda</taxon>
        <taxon>Hexapoda</taxon>
        <taxon>Insecta</taxon>
        <taxon>Pterygota</taxon>
        <taxon>Neoptera</taxon>
        <taxon>Paraneoptera</taxon>
        <taxon>Hemiptera</taxon>
        <taxon>Sternorrhyncha</taxon>
        <taxon>Aphidomorpha</taxon>
        <taxon>Aphidoidea</taxon>
        <taxon>Aphididae</taxon>
        <taxon>Aphidini</taxon>
        <taxon>Aphis</taxon>
        <taxon>Aphis</taxon>
    </lineage>
</organism>
<feature type="domain" description="HAT C-terminal dimerisation" evidence="1">
    <location>
        <begin position="844"/>
        <end position="895"/>
    </location>
</feature>
<gene>
    <name evidence="3" type="ORF">FWK35_00028868</name>
</gene>
<protein>
    <submittedName>
        <fullName evidence="3">Zinc finger MYM-type protein 1-like</fullName>
    </submittedName>
</protein>
<accession>A0A6G0WRA0</accession>
<proteinExistence type="predicted"/>
<evidence type="ECO:0000259" key="1">
    <source>
        <dbReference type="Pfam" id="PF05699"/>
    </source>
</evidence>
<dbReference type="Pfam" id="PF14291">
    <property type="entry name" value="DUF4371"/>
    <property type="match status" value="1"/>
</dbReference>
<dbReference type="InterPro" id="IPR008906">
    <property type="entry name" value="HATC_C_dom"/>
</dbReference>
<evidence type="ECO:0000313" key="4">
    <source>
        <dbReference type="Proteomes" id="UP000478052"/>
    </source>
</evidence>
<dbReference type="SUPFAM" id="SSF53098">
    <property type="entry name" value="Ribonuclease H-like"/>
    <property type="match status" value="1"/>
</dbReference>
<evidence type="ECO:0000313" key="3">
    <source>
        <dbReference type="EMBL" id="KAF0729978.1"/>
    </source>
</evidence>
<dbReference type="InterPro" id="IPR012337">
    <property type="entry name" value="RNaseH-like_sf"/>
</dbReference>